<dbReference type="AlphaFoldDB" id="A0A916ZGF1"/>
<dbReference type="RefSeq" id="WP_188907464.1">
    <property type="nucleotide sequence ID" value="NZ_BMIQ01000002.1"/>
</dbReference>
<accession>A0A916ZGF1</accession>
<organism evidence="2 3">
    <name type="scientific">Aureimonas endophytica</name>
    <dbReference type="NCBI Taxonomy" id="2027858"/>
    <lineage>
        <taxon>Bacteria</taxon>
        <taxon>Pseudomonadati</taxon>
        <taxon>Pseudomonadota</taxon>
        <taxon>Alphaproteobacteria</taxon>
        <taxon>Hyphomicrobiales</taxon>
        <taxon>Aurantimonadaceae</taxon>
        <taxon>Aureimonas</taxon>
    </lineage>
</organism>
<reference evidence="2" key="2">
    <citation type="submission" date="2020-09" db="EMBL/GenBank/DDBJ databases">
        <authorList>
            <person name="Sun Q."/>
            <person name="Zhou Y."/>
        </authorList>
    </citation>
    <scope>NUCLEOTIDE SEQUENCE</scope>
    <source>
        <strain evidence="2">CGMCC 1.15367</strain>
    </source>
</reference>
<proteinExistence type="inferred from homology"/>
<dbReference type="GO" id="GO:0047661">
    <property type="term" value="F:amino-acid racemase activity"/>
    <property type="evidence" value="ECO:0007669"/>
    <property type="project" value="InterPro"/>
</dbReference>
<dbReference type="EMBL" id="BMIQ01000002">
    <property type="protein sequence ID" value="GGD95774.1"/>
    <property type="molecule type" value="Genomic_DNA"/>
</dbReference>
<dbReference type="Pfam" id="PF01177">
    <property type="entry name" value="Asp_Glu_race"/>
    <property type="match status" value="1"/>
</dbReference>
<evidence type="ECO:0000256" key="1">
    <source>
        <dbReference type="ARBA" id="ARBA00038414"/>
    </source>
</evidence>
<evidence type="ECO:0000313" key="2">
    <source>
        <dbReference type="EMBL" id="GGD95774.1"/>
    </source>
</evidence>
<dbReference type="InterPro" id="IPR053714">
    <property type="entry name" value="Iso_Racemase_Enz_sf"/>
</dbReference>
<dbReference type="InterPro" id="IPR015942">
    <property type="entry name" value="Asp/Glu/hydantoin_racemase"/>
</dbReference>
<dbReference type="PANTHER" id="PTHR28047:SF5">
    <property type="entry name" value="PROTEIN DCG1"/>
    <property type="match status" value="1"/>
</dbReference>
<gene>
    <name evidence="2" type="ORF">GCM10011390_13210</name>
</gene>
<dbReference type="Proteomes" id="UP000644699">
    <property type="component" value="Unassembled WGS sequence"/>
</dbReference>
<dbReference type="InterPro" id="IPR052186">
    <property type="entry name" value="Hydantoin_racemase-like"/>
</dbReference>
<protein>
    <submittedName>
        <fullName evidence="2">Asp/Glu/hydantoin racemase</fullName>
    </submittedName>
</protein>
<name>A0A916ZGF1_9HYPH</name>
<comment type="similarity">
    <text evidence="1">Belongs to the HyuE racemase family.</text>
</comment>
<evidence type="ECO:0000313" key="3">
    <source>
        <dbReference type="Proteomes" id="UP000644699"/>
    </source>
</evidence>
<comment type="caution">
    <text evidence="2">The sequence shown here is derived from an EMBL/GenBank/DDBJ whole genome shotgun (WGS) entry which is preliminary data.</text>
</comment>
<sequence>MSGRTIHVRVVSPITTRGFRRVEDLEALGHEGMIVSGSQIDEGPGSIECEFETAICVPDTIAKIVEAERDGADAVVIDCMADPALRPAREMVRIPVVGPSQAAMHVAAMLGHRFSVVTVMRRLRAQFENAAAIHGLSTRMASVRHVEIPVLELEDDLDATKVALVEQARLAVELDGAEAVIFGCTGLLGCAGAVREGLLAHGIDIPVIDPIPTAVNIAAALVRSGLSHSALTFPAPPQKELVGYPKLRAALPLAAE</sequence>
<reference evidence="2" key="1">
    <citation type="journal article" date="2014" name="Int. J. Syst. Evol. Microbiol.">
        <title>Complete genome sequence of Corynebacterium casei LMG S-19264T (=DSM 44701T), isolated from a smear-ripened cheese.</title>
        <authorList>
            <consortium name="US DOE Joint Genome Institute (JGI-PGF)"/>
            <person name="Walter F."/>
            <person name="Albersmeier A."/>
            <person name="Kalinowski J."/>
            <person name="Ruckert C."/>
        </authorList>
    </citation>
    <scope>NUCLEOTIDE SEQUENCE</scope>
    <source>
        <strain evidence="2">CGMCC 1.15367</strain>
    </source>
</reference>
<dbReference type="Gene3D" id="3.40.50.12500">
    <property type="match status" value="1"/>
</dbReference>
<keyword evidence="3" id="KW-1185">Reference proteome</keyword>
<dbReference type="PANTHER" id="PTHR28047">
    <property type="entry name" value="PROTEIN DCG1"/>
    <property type="match status" value="1"/>
</dbReference>